<proteinExistence type="predicted"/>
<dbReference type="EMBL" id="ADHJ01000025">
    <property type="protein sequence ID" value="EFU40861.1"/>
    <property type="molecule type" value="Genomic_DNA"/>
</dbReference>
<name>A0A2R9SU53_9BACL</name>
<reference evidence="1 2" key="1">
    <citation type="journal article" date="2010" name="BMC Genomics">
        <title>Genome sequence of the pattern forming Paenibacillus vortex bacterium reveals potential for thriving in complex environments.</title>
        <authorList>
            <person name="Sirota-Madi A."/>
            <person name="Olender T."/>
            <person name="Helman Y."/>
            <person name="Ingham C."/>
            <person name="Brainis I."/>
            <person name="Roth D."/>
            <person name="Hagi E."/>
            <person name="Brodsky L."/>
            <person name="Leshkowitz D."/>
            <person name="Galatenko V."/>
            <person name="Nikolaev V."/>
            <person name="Mugasimangalam R.C."/>
            <person name="Bransburg-Zabary S."/>
            <person name="Gutnick D.L."/>
            <person name="Lancet D."/>
            <person name="Ben-Jacob E."/>
        </authorList>
    </citation>
    <scope>NUCLEOTIDE SEQUENCE [LARGE SCALE GENOMIC DNA]</scope>
    <source>
        <strain evidence="1 2">V453</strain>
    </source>
</reference>
<keyword evidence="2" id="KW-1185">Reference proteome</keyword>
<sequence length="40" mass="4550">MTELEVVDVLVNLSSSRFIGMVHFINNQLPELYPPISIYA</sequence>
<dbReference type="KEGG" id="pvo:PVOR_18424"/>
<evidence type="ECO:0000313" key="1">
    <source>
        <dbReference type="EMBL" id="EFU40861.1"/>
    </source>
</evidence>
<protein>
    <submittedName>
        <fullName evidence="1">Uncharacterized protein</fullName>
    </submittedName>
</protein>
<gene>
    <name evidence="1" type="ORF">PVOR_18424</name>
</gene>
<dbReference type="AlphaFoldDB" id="A0A2R9SU53"/>
<dbReference type="Proteomes" id="UP000003094">
    <property type="component" value="Unassembled WGS sequence"/>
</dbReference>
<organism evidence="1 2">
    <name type="scientific">Paenibacillus vortex V453</name>
    <dbReference type="NCBI Taxonomy" id="715225"/>
    <lineage>
        <taxon>Bacteria</taxon>
        <taxon>Bacillati</taxon>
        <taxon>Bacillota</taxon>
        <taxon>Bacilli</taxon>
        <taxon>Bacillales</taxon>
        <taxon>Paenibacillaceae</taxon>
        <taxon>Paenibacillus</taxon>
    </lineage>
</organism>
<accession>A0A2R9SU53</accession>
<comment type="caution">
    <text evidence="1">The sequence shown here is derived from an EMBL/GenBank/DDBJ whole genome shotgun (WGS) entry which is preliminary data.</text>
</comment>
<evidence type="ECO:0000313" key="2">
    <source>
        <dbReference type="Proteomes" id="UP000003094"/>
    </source>
</evidence>